<dbReference type="RefSeq" id="XP_013266841.1">
    <property type="nucleotide sequence ID" value="XM_013411387.1"/>
</dbReference>
<dbReference type="OrthoDB" id="5125733at2759"/>
<keyword evidence="3" id="KW-1185">Reference proteome</keyword>
<feature type="domain" description="Heterokaryon incompatibility" evidence="1">
    <location>
        <begin position="100"/>
        <end position="254"/>
    </location>
</feature>
<evidence type="ECO:0000259" key="1">
    <source>
        <dbReference type="Pfam" id="PF06985"/>
    </source>
</evidence>
<organism evidence="2 3">
    <name type="scientific">Rhinocladiella mackenziei CBS 650.93</name>
    <dbReference type="NCBI Taxonomy" id="1442369"/>
    <lineage>
        <taxon>Eukaryota</taxon>
        <taxon>Fungi</taxon>
        <taxon>Dikarya</taxon>
        <taxon>Ascomycota</taxon>
        <taxon>Pezizomycotina</taxon>
        <taxon>Eurotiomycetes</taxon>
        <taxon>Chaetothyriomycetidae</taxon>
        <taxon>Chaetothyriales</taxon>
        <taxon>Herpotrichiellaceae</taxon>
        <taxon>Rhinocladiella</taxon>
    </lineage>
</organism>
<accession>A0A0D2ISG4</accession>
<dbReference type="HOGENOM" id="CLU_002639_3_1_1"/>
<evidence type="ECO:0000313" key="2">
    <source>
        <dbReference type="EMBL" id="KIW99704.1"/>
    </source>
</evidence>
<dbReference type="GeneID" id="25299188"/>
<dbReference type="PANTHER" id="PTHR33112:SF16">
    <property type="entry name" value="HETEROKARYON INCOMPATIBILITY DOMAIN-CONTAINING PROTEIN"/>
    <property type="match status" value="1"/>
</dbReference>
<dbReference type="VEuPathDB" id="FungiDB:Z518_11117"/>
<name>A0A0D2ISG4_9EURO</name>
<sequence>MNIVQFWPSGKFDGRLNVLLYTRAGQATTSWPIVGVGREVDSRRRSYASIVTEWLRLCREDHPAYPSNTDVPLPTRLLDVGPFESNSIRLRVTAGQRGLYTALSHCWGGDIEIRTTRDSIAARQKQILYSDLPKTFQDAVTVTRDLGLRYLWIDALCIIQDDAQDWEGESGNMTAVYQNAYTVIGADMSLDSHNGFLKTESGGHYFDQGVLIAAIDSEESLIYARPMMFHENPCPIFKNGPPEPLSKRAWTMQEQMLASRMIHFAKREMIWECNSALLCECMELDGQYSPFAINQKPMLMTSHWSVKNFKTWYKVVEEVTNRNITKPGDILPCLSGLARRFQDAGAGTYLAGLWLDDLLLGLLWEGSQHCSRATPYRAPSWSWASVRVDNSYISPHFRTGGFLDDDTKLTKTYARIVEASCTQKGKDPLGAISDGYVKIVAPMLEMAPDEYLESLNVCHVTPLGVKHGSRKLTVLLDFEFAPSRDENLFCLFVGELSCGSNGVPCRGLVLRKRWDISEMYERVGSFSLERGAEVDFIQGIEDSTVVII</sequence>
<reference evidence="2 3" key="1">
    <citation type="submission" date="2015-01" db="EMBL/GenBank/DDBJ databases">
        <title>The Genome Sequence of Rhinocladiella mackenzie CBS 650.93.</title>
        <authorList>
            <consortium name="The Broad Institute Genomics Platform"/>
            <person name="Cuomo C."/>
            <person name="de Hoog S."/>
            <person name="Gorbushina A."/>
            <person name="Stielow B."/>
            <person name="Teixiera M."/>
            <person name="Abouelleil A."/>
            <person name="Chapman S.B."/>
            <person name="Priest M."/>
            <person name="Young S.K."/>
            <person name="Wortman J."/>
            <person name="Nusbaum C."/>
            <person name="Birren B."/>
        </authorList>
    </citation>
    <scope>NUCLEOTIDE SEQUENCE [LARGE SCALE GENOMIC DNA]</scope>
    <source>
        <strain evidence="2 3">CBS 650.93</strain>
    </source>
</reference>
<dbReference type="InterPro" id="IPR010730">
    <property type="entry name" value="HET"/>
</dbReference>
<proteinExistence type="predicted"/>
<evidence type="ECO:0000313" key="3">
    <source>
        <dbReference type="Proteomes" id="UP000053617"/>
    </source>
</evidence>
<dbReference type="Pfam" id="PF06985">
    <property type="entry name" value="HET"/>
    <property type="match status" value="1"/>
</dbReference>
<dbReference type="PANTHER" id="PTHR33112">
    <property type="entry name" value="DOMAIN PROTEIN, PUTATIVE-RELATED"/>
    <property type="match status" value="1"/>
</dbReference>
<gene>
    <name evidence="2" type="ORF">Z518_11117</name>
</gene>
<dbReference type="STRING" id="1442369.A0A0D2ISG4"/>
<dbReference type="AlphaFoldDB" id="A0A0D2ISG4"/>
<dbReference type="Proteomes" id="UP000053617">
    <property type="component" value="Unassembled WGS sequence"/>
</dbReference>
<dbReference type="EMBL" id="KN847485">
    <property type="protein sequence ID" value="KIW99704.1"/>
    <property type="molecule type" value="Genomic_DNA"/>
</dbReference>
<protein>
    <submittedName>
        <fullName evidence="2">Rhinocladiella mackenziei CBS 650.93 unplaced genomic scaffold supercont1.11, whole genome shotgun sequence</fullName>
    </submittedName>
</protein>